<dbReference type="Gene3D" id="3.40.50.300">
    <property type="entry name" value="P-loop containing nucleotide triphosphate hydrolases"/>
    <property type="match status" value="1"/>
</dbReference>
<accession>A0A6P1YLC6</accession>
<reference evidence="2 3" key="1">
    <citation type="submission" date="2020-02" db="EMBL/GenBank/DDBJ databases">
        <authorList>
            <person name="Li G."/>
        </authorList>
    </citation>
    <scope>NUCLEOTIDE SEQUENCE [LARGE SCALE GENOMIC DNA]</scope>
    <source>
        <strain evidence="2 3">DSM 102029</strain>
    </source>
</reference>
<dbReference type="SUPFAM" id="SSF56112">
    <property type="entry name" value="Protein kinase-like (PK-like)"/>
    <property type="match status" value="1"/>
</dbReference>
<dbReference type="PANTHER" id="PTHR43883">
    <property type="entry name" value="SLR0207 PROTEIN"/>
    <property type="match status" value="1"/>
</dbReference>
<evidence type="ECO:0000313" key="2">
    <source>
        <dbReference type="EMBL" id="QIB34237.1"/>
    </source>
</evidence>
<dbReference type="Proteomes" id="UP000464751">
    <property type="component" value="Chromosome"/>
</dbReference>
<proteinExistence type="predicted"/>
<dbReference type="InterPro" id="IPR052732">
    <property type="entry name" value="Cell-binding_unc_protein"/>
</dbReference>
<dbReference type="InterPro" id="IPR011009">
    <property type="entry name" value="Kinase-like_dom_sf"/>
</dbReference>
<feature type="domain" description="Aminoglycoside phosphotransferase" evidence="1">
    <location>
        <begin position="140"/>
        <end position="290"/>
    </location>
</feature>
<dbReference type="EMBL" id="CP048630">
    <property type="protein sequence ID" value="QIB34237.1"/>
    <property type="molecule type" value="Genomic_DNA"/>
</dbReference>
<dbReference type="InterPro" id="IPR027417">
    <property type="entry name" value="P-loop_NTPase"/>
</dbReference>
<protein>
    <submittedName>
        <fullName evidence="2">AAA family ATPase</fullName>
    </submittedName>
</protein>
<dbReference type="PANTHER" id="PTHR43883:SF1">
    <property type="entry name" value="GLUCONOKINASE"/>
    <property type="match status" value="1"/>
</dbReference>
<dbReference type="RefSeq" id="WP_163075382.1">
    <property type="nucleotide sequence ID" value="NZ_CP048630.1"/>
</dbReference>
<organism evidence="2 3">
    <name type="scientific">Ancylobacter pratisalsi</name>
    <dbReference type="NCBI Taxonomy" id="1745854"/>
    <lineage>
        <taxon>Bacteria</taxon>
        <taxon>Pseudomonadati</taxon>
        <taxon>Pseudomonadota</taxon>
        <taxon>Alphaproteobacteria</taxon>
        <taxon>Hyphomicrobiales</taxon>
        <taxon>Xanthobacteraceae</taxon>
        <taxon>Ancylobacter</taxon>
    </lineage>
</organism>
<sequence>MTATDSHPADHVVADQQPVFALLANPATHGFSGEVTRIDTHGAALFLVGDDVYKVKRAVRFSFMDLSTLARREAACRRELELNRPAAPDIYLDLVAITRRDGALHLGGEGAPGSEIVEWAVHMRRFDENATLDRIADAGGLTPARIDALAKAVFAFHQGAAVHRDVDPAASLAGVADGLIEGLGEMPELFAPARVAAFASTLADTRERLAPLLARRARAGEVRRCHGDLHLRNVALIEGTPVLFDALEFDEALATIDRLYDLAFLLMDLDRRGQAHAANLMLNRYLAACGDAPPYDGLTALPLFLALRAGIRARVMAAALGSRPGAARAAAHAETLGYLSYAERVLVPVPARLIAVGGLSGTGKSTLAANLAPHIGPAPGAVHLRSDVERKRLAGVDELEALPATAYSQAAADAVYAELRARAGAVLAAGHAVVVDGMHQRVDERAAIEEVARGHGAAFIGLWLDAPVEARAARVEARRGDASDATPEVVRRQAAWNSGAPGWTTIDASGAPEVVLARALARLGATR</sequence>
<dbReference type="KEGG" id="apra:G3A50_11355"/>
<evidence type="ECO:0000259" key="1">
    <source>
        <dbReference type="Pfam" id="PF01636"/>
    </source>
</evidence>
<dbReference type="AlphaFoldDB" id="A0A6P1YLC6"/>
<dbReference type="Pfam" id="PF01636">
    <property type="entry name" value="APH"/>
    <property type="match status" value="1"/>
</dbReference>
<keyword evidence="3" id="KW-1185">Reference proteome</keyword>
<gene>
    <name evidence="2" type="ORF">G3A50_11355</name>
</gene>
<dbReference type="InterPro" id="IPR002575">
    <property type="entry name" value="Aminoglycoside_PTrfase"/>
</dbReference>
<dbReference type="Pfam" id="PF13671">
    <property type="entry name" value="AAA_33"/>
    <property type="match status" value="1"/>
</dbReference>
<dbReference type="SUPFAM" id="SSF52540">
    <property type="entry name" value="P-loop containing nucleoside triphosphate hydrolases"/>
    <property type="match status" value="1"/>
</dbReference>
<evidence type="ECO:0000313" key="3">
    <source>
        <dbReference type="Proteomes" id="UP000464751"/>
    </source>
</evidence>
<name>A0A6P1YLC6_9HYPH</name>